<dbReference type="Gene3D" id="1.10.8.260">
    <property type="entry name" value="HI0933 insert domain-like"/>
    <property type="match status" value="1"/>
</dbReference>
<dbReference type="InterPro" id="IPR022460">
    <property type="entry name" value="Flavoprotein_PP4765"/>
</dbReference>
<dbReference type="Gene3D" id="2.40.30.10">
    <property type="entry name" value="Translation factors"/>
    <property type="match status" value="1"/>
</dbReference>
<protein>
    <submittedName>
        <fullName evidence="6">TIGR03862 family flavoprotein</fullName>
    </submittedName>
</protein>
<evidence type="ECO:0000256" key="3">
    <source>
        <dbReference type="ARBA" id="ARBA00022827"/>
    </source>
</evidence>
<dbReference type="RefSeq" id="WP_331703881.1">
    <property type="nucleotide sequence ID" value="NZ_JAZHBO010000002.1"/>
</dbReference>
<dbReference type="EMBL" id="JAZHBO010000002">
    <property type="protein sequence ID" value="MEF2155896.1"/>
    <property type="molecule type" value="Genomic_DNA"/>
</dbReference>
<dbReference type="Pfam" id="PF03486">
    <property type="entry name" value="HI0933_like"/>
    <property type="match status" value="1"/>
</dbReference>
<evidence type="ECO:0000256" key="1">
    <source>
        <dbReference type="ARBA" id="ARBA00001974"/>
    </source>
</evidence>
<dbReference type="SUPFAM" id="SSF160996">
    <property type="entry name" value="HI0933 insert domain-like"/>
    <property type="match status" value="1"/>
</dbReference>
<evidence type="ECO:0000259" key="5">
    <source>
        <dbReference type="Pfam" id="PF22780"/>
    </source>
</evidence>
<comment type="cofactor">
    <cofactor evidence="1">
        <name>FAD</name>
        <dbReference type="ChEBI" id="CHEBI:57692"/>
    </cofactor>
</comment>
<dbReference type="Proteomes" id="UP001356170">
    <property type="component" value="Unassembled WGS sequence"/>
</dbReference>
<feature type="domain" description="RsdA/BaiN/AoA(So)-like Rossmann fold-like" evidence="4">
    <location>
        <begin position="6"/>
        <end position="395"/>
    </location>
</feature>
<evidence type="ECO:0000313" key="6">
    <source>
        <dbReference type="EMBL" id="MEF2155896.1"/>
    </source>
</evidence>
<name>A0ABU7UZG7_9GAMM</name>
<dbReference type="Gene3D" id="3.50.50.60">
    <property type="entry name" value="FAD/NAD(P)-binding domain"/>
    <property type="match status" value="1"/>
</dbReference>
<proteinExistence type="predicted"/>
<dbReference type="SUPFAM" id="SSF51905">
    <property type="entry name" value="FAD/NAD(P)-binding domain"/>
    <property type="match status" value="1"/>
</dbReference>
<dbReference type="NCBIfam" id="TIGR00275">
    <property type="entry name" value="aminoacetone oxidase family FAD-binding enzyme"/>
    <property type="match status" value="1"/>
</dbReference>
<organism evidence="6 7">
    <name type="scientific">Aquilutibacter rugosus</name>
    <dbReference type="NCBI Taxonomy" id="3115820"/>
    <lineage>
        <taxon>Bacteria</taxon>
        <taxon>Pseudomonadati</taxon>
        <taxon>Pseudomonadota</taxon>
        <taxon>Gammaproteobacteria</taxon>
        <taxon>Lysobacterales</taxon>
        <taxon>Lysobacteraceae</taxon>
        <taxon>Aquilutibacter</taxon>
    </lineage>
</organism>
<keyword evidence="2" id="KW-0285">Flavoprotein</keyword>
<reference evidence="6 7" key="1">
    <citation type="submission" date="2024-01" db="EMBL/GenBank/DDBJ databases">
        <title>Novel species of the genus Luteimonas isolated from rivers.</title>
        <authorList>
            <person name="Lu H."/>
        </authorList>
    </citation>
    <scope>NUCLEOTIDE SEQUENCE [LARGE SCALE GENOMIC DNA]</scope>
    <source>
        <strain evidence="6 7">FXH3W</strain>
    </source>
</reference>
<gene>
    <name evidence="6" type="ORF">V3390_06570</name>
</gene>
<keyword evidence="7" id="KW-1185">Reference proteome</keyword>
<dbReference type="InterPro" id="IPR023166">
    <property type="entry name" value="BaiN-like_dom_sf"/>
</dbReference>
<dbReference type="Pfam" id="PF22780">
    <property type="entry name" value="HI0933_like_1st"/>
    <property type="match status" value="1"/>
</dbReference>
<evidence type="ECO:0000313" key="7">
    <source>
        <dbReference type="Proteomes" id="UP001356170"/>
    </source>
</evidence>
<dbReference type="InterPro" id="IPR057661">
    <property type="entry name" value="RsdA/BaiN/AoA(So)_Rossmann"/>
</dbReference>
<dbReference type="NCBIfam" id="TIGR03862">
    <property type="entry name" value="flavo_PP4765"/>
    <property type="match status" value="1"/>
</dbReference>
<dbReference type="InterPro" id="IPR036188">
    <property type="entry name" value="FAD/NAD-bd_sf"/>
</dbReference>
<sequence>MTRTADALVIGGGPAGLMAAEQLLAAGARVALMDSQRSVGRKFLLAGIGGLNLTHSLGRPQFDTAYREQQDWVAGWLDALDNQALMQWADALGAETFVGTSGRVFPREKKAAPLLRAWLTRLRAAGLQIHTRHRLTHRTEQGWMFDTPEGIAAWDAPAVVLAMGGGSWPQLGSDGQWQSLFHADELEPLQATNCGMECEWSPVLQSKAGEPIKPVILKWTDQTGRTVERQGECVITPYGLEGSVLYPAVPDLRDGIWRTGKATVHLDLMPHWTTKKVAEVLASRGKHSLTETARKALKLSGGRLHLFNEFYRQSPLEPDALAHTIRNTPITFTGLRPMQEAISTAGGVRREALTDGLMRKQEPGIFCAGEMLDWEAPTGGFLLNACMASGVIAGRAAADYWLTLARQ</sequence>
<evidence type="ECO:0000256" key="2">
    <source>
        <dbReference type="ARBA" id="ARBA00022630"/>
    </source>
</evidence>
<dbReference type="PANTHER" id="PTHR42887">
    <property type="entry name" value="OS12G0638800 PROTEIN"/>
    <property type="match status" value="1"/>
</dbReference>
<feature type="domain" description="RsdA/BaiN/AoA(So)-like insert" evidence="5">
    <location>
        <begin position="190"/>
        <end position="343"/>
    </location>
</feature>
<dbReference type="PANTHER" id="PTHR42887:SF1">
    <property type="entry name" value="BLR3961 PROTEIN"/>
    <property type="match status" value="1"/>
</dbReference>
<keyword evidence="3" id="KW-0274">FAD</keyword>
<evidence type="ECO:0000259" key="4">
    <source>
        <dbReference type="Pfam" id="PF03486"/>
    </source>
</evidence>
<accession>A0ABU7UZG7</accession>
<dbReference type="InterPro" id="IPR004792">
    <property type="entry name" value="BaiN-like"/>
</dbReference>
<comment type="caution">
    <text evidence="6">The sequence shown here is derived from an EMBL/GenBank/DDBJ whole genome shotgun (WGS) entry which is preliminary data.</text>
</comment>
<dbReference type="PRINTS" id="PR00420">
    <property type="entry name" value="RNGMNOXGNASE"/>
</dbReference>
<dbReference type="InterPro" id="IPR055178">
    <property type="entry name" value="RsdA/BaiN/AoA(So)-like_dom"/>
</dbReference>